<name>A0A173GCT5_9CAUD</name>
<dbReference type="EMBL" id="KU886223">
    <property type="protein sequence ID" value="ANH51504.1"/>
    <property type="molecule type" value="Genomic_DNA"/>
</dbReference>
<sequence>MSVVDKFKNWKANKRIALLEELLEVHYSIGDVVSYPDPPAFEVCWHDTPDSIHRARWTGVAEATGMTYDDFFKATRVGQLHDTSNVEITGEQEVTDMQTQGCYAFCNWLTNEIHIWLGDLPYDDPRTEEILHTMIASEIAHLTPNRHRNEQLEMYRAMQYAVVARSAKAVLVDALGLLKGKQV</sequence>
<protein>
    <submittedName>
        <fullName evidence="1">Uncharacterized protein</fullName>
    </submittedName>
</protein>
<evidence type="ECO:0000313" key="2">
    <source>
        <dbReference type="Proteomes" id="UP000222975"/>
    </source>
</evidence>
<reference evidence="2" key="1">
    <citation type="submission" date="2016-03" db="EMBL/GenBank/DDBJ databases">
        <authorList>
            <person name="Sharma R."/>
            <person name="Simister A.R."/>
            <person name="Berg J.A."/>
            <person name="Jensen G.L."/>
            <person name="Keele B.R."/>
            <person name="Ward M.E.H."/>
            <person name="Breakwell D.P."/>
            <person name="Hope S."/>
            <person name="Grose J.H."/>
        </authorList>
    </citation>
    <scope>NUCLEOTIDE SEQUENCE [LARGE SCALE GENOMIC DNA]</scope>
</reference>
<evidence type="ECO:0000313" key="1">
    <source>
        <dbReference type="EMBL" id="ANH51504.1"/>
    </source>
</evidence>
<keyword evidence="2" id="KW-1185">Reference proteome</keyword>
<organism evidence="1 2">
    <name type="scientific">Erwinia phage vB_EamM_Simmy50</name>
    <dbReference type="NCBI Taxonomy" id="1815988"/>
    <lineage>
        <taxon>Viruses</taxon>
        <taxon>Duplodnaviria</taxon>
        <taxon>Heunggongvirae</taxon>
        <taxon>Uroviricota</taxon>
        <taxon>Caudoviricetes</taxon>
        <taxon>Chimalliviridae</taxon>
        <taxon>Agricanvirus</taxon>
        <taxon>Agricanvirus simmy50</taxon>
    </lineage>
</organism>
<dbReference type="Proteomes" id="UP000222975">
    <property type="component" value="Segment"/>
</dbReference>
<gene>
    <name evidence="1" type="ORF">SIMMY50_42</name>
</gene>
<accession>A0A173GCT5</accession>
<proteinExistence type="predicted"/>